<dbReference type="InterPro" id="IPR029063">
    <property type="entry name" value="SAM-dependent_MTases_sf"/>
</dbReference>
<dbReference type="Proteomes" id="UP000749559">
    <property type="component" value="Unassembled WGS sequence"/>
</dbReference>
<evidence type="ECO:0000256" key="3">
    <source>
        <dbReference type="ARBA" id="ARBA00022679"/>
    </source>
</evidence>
<keyword evidence="6" id="KW-1185">Reference proteome</keyword>
<evidence type="ECO:0000313" key="5">
    <source>
        <dbReference type="EMBL" id="CAH1791716.1"/>
    </source>
</evidence>
<dbReference type="PANTHER" id="PTHR10867">
    <property type="entry name" value="NNMT/PNMT/TEMT FAMILY MEMBER"/>
    <property type="match status" value="1"/>
</dbReference>
<accession>A0A8J1U4X0</accession>
<evidence type="ECO:0000313" key="6">
    <source>
        <dbReference type="Proteomes" id="UP000749559"/>
    </source>
</evidence>
<keyword evidence="3" id="KW-0808">Transferase</keyword>
<reference evidence="5" key="1">
    <citation type="submission" date="2022-03" db="EMBL/GenBank/DDBJ databases">
        <authorList>
            <person name="Martin C."/>
        </authorList>
    </citation>
    <scope>NUCLEOTIDE SEQUENCE</scope>
</reference>
<evidence type="ECO:0000256" key="1">
    <source>
        <dbReference type="ARBA" id="ARBA00007996"/>
    </source>
</evidence>
<dbReference type="Gene3D" id="3.40.50.150">
    <property type="entry name" value="Vaccinia Virus protein VP39"/>
    <property type="match status" value="1"/>
</dbReference>
<dbReference type="OrthoDB" id="10050085at2759"/>
<dbReference type="InterPro" id="IPR000940">
    <property type="entry name" value="NNMT_TEMT_trans"/>
</dbReference>
<dbReference type="SUPFAM" id="SSF53335">
    <property type="entry name" value="S-adenosyl-L-methionine-dependent methyltransferases"/>
    <property type="match status" value="1"/>
</dbReference>
<keyword evidence="4" id="KW-0949">S-adenosyl-L-methionine</keyword>
<evidence type="ECO:0000256" key="2">
    <source>
        <dbReference type="ARBA" id="ARBA00022603"/>
    </source>
</evidence>
<dbReference type="Pfam" id="PF01234">
    <property type="entry name" value="NNMT_PNMT_TEMT"/>
    <property type="match status" value="1"/>
</dbReference>
<evidence type="ECO:0000256" key="4">
    <source>
        <dbReference type="ARBA" id="ARBA00022691"/>
    </source>
</evidence>
<name>A0A8J1U4X0_OWEFU</name>
<dbReference type="EMBL" id="CAIIXF020000008">
    <property type="protein sequence ID" value="CAH1791716.1"/>
    <property type="molecule type" value="Genomic_DNA"/>
</dbReference>
<protein>
    <submittedName>
        <fullName evidence="5">Uncharacterized protein</fullName>
    </submittedName>
</protein>
<comment type="similarity">
    <text evidence="1">Belongs to the class I-like SAM-binding methyltransferase superfamily. NNMT/PNMT/TEMT family.</text>
</comment>
<comment type="caution">
    <text evidence="5">The sequence shown here is derived from an EMBL/GenBank/DDBJ whole genome shotgun (WGS) entry which is preliminary data.</text>
</comment>
<keyword evidence="2" id="KW-0489">Methyltransferase</keyword>
<sequence>MAEELKHGPNYKEHFDTQFYLRSNYSDPRTSGLSNLTYLLDKLHTMFSSGQIKGAKLLEFGTGPTIHTLISASKYVTDITCAEYAECNRNEINKWLQWDKDAHDWTETFQYIAGLEGSRDIKSMELRVRGALKQVIPCDINLKNPLHPFTYSNYDTTISSLVLESACHTLDHYGKSLKRIGSLIKDGGKLIMYGLLKESSYMVNGVTFHSLYLEADDVIRALKNAGFIRIDMKICETDLEPSISKIDESEKFLVVCDKRENACRAK</sequence>
<organism evidence="5 6">
    <name type="scientific">Owenia fusiformis</name>
    <name type="common">Polychaete worm</name>
    <dbReference type="NCBI Taxonomy" id="6347"/>
    <lineage>
        <taxon>Eukaryota</taxon>
        <taxon>Metazoa</taxon>
        <taxon>Spiralia</taxon>
        <taxon>Lophotrochozoa</taxon>
        <taxon>Annelida</taxon>
        <taxon>Polychaeta</taxon>
        <taxon>Sedentaria</taxon>
        <taxon>Canalipalpata</taxon>
        <taxon>Sabellida</taxon>
        <taxon>Oweniida</taxon>
        <taxon>Oweniidae</taxon>
        <taxon>Owenia</taxon>
    </lineage>
</organism>
<gene>
    <name evidence="5" type="ORF">OFUS_LOCUS16770</name>
</gene>
<proteinExistence type="inferred from homology"/>
<dbReference type="GO" id="GO:0005829">
    <property type="term" value="C:cytosol"/>
    <property type="evidence" value="ECO:0007669"/>
    <property type="project" value="TreeGrafter"/>
</dbReference>
<dbReference type="GO" id="GO:0008170">
    <property type="term" value="F:N-methyltransferase activity"/>
    <property type="evidence" value="ECO:0007669"/>
    <property type="project" value="TreeGrafter"/>
</dbReference>
<dbReference type="AlphaFoldDB" id="A0A8J1U4X0"/>
<dbReference type="PROSITE" id="PS51681">
    <property type="entry name" value="SAM_MT_NNMT_PNMT_TEMT"/>
    <property type="match status" value="1"/>
</dbReference>
<dbReference type="PANTHER" id="PTHR10867:SF17">
    <property type="entry name" value="NICOTINAMIDE N-METHYLTRANSFERASE"/>
    <property type="match status" value="1"/>
</dbReference>
<dbReference type="GO" id="GO:0032259">
    <property type="term" value="P:methylation"/>
    <property type="evidence" value="ECO:0007669"/>
    <property type="project" value="UniProtKB-KW"/>
</dbReference>